<feature type="domain" description="DNA repair protein rhp7 treble clef" evidence="2">
    <location>
        <begin position="162"/>
        <end position="193"/>
    </location>
</feature>
<dbReference type="Pfam" id="PF23550">
    <property type="entry name" value="zf_Tbcl_Rhp7"/>
    <property type="match status" value="1"/>
</dbReference>
<keyword evidence="4" id="KW-1185">Reference proteome</keyword>
<evidence type="ECO:0000259" key="2">
    <source>
        <dbReference type="Pfam" id="PF23550"/>
    </source>
</evidence>
<evidence type="ECO:0000256" key="1">
    <source>
        <dbReference type="SAM" id="MobiDB-lite"/>
    </source>
</evidence>
<feature type="region of interest" description="Disordered" evidence="1">
    <location>
        <begin position="96"/>
        <end position="146"/>
    </location>
</feature>
<dbReference type="EMBL" id="CP144102">
    <property type="protein sequence ID" value="WWC89187.1"/>
    <property type="molecule type" value="Genomic_DNA"/>
</dbReference>
<dbReference type="PANTHER" id="PTHR13382">
    <property type="entry name" value="MITOCHONDRIAL ATP SYNTHASE COUPLING FACTOR B"/>
    <property type="match status" value="1"/>
</dbReference>
<dbReference type="InterPro" id="IPR001611">
    <property type="entry name" value="Leu-rich_rpt"/>
</dbReference>
<dbReference type="Gene3D" id="3.80.10.10">
    <property type="entry name" value="Ribonuclease Inhibitor"/>
    <property type="match status" value="3"/>
</dbReference>
<feature type="region of interest" description="Disordered" evidence="1">
    <location>
        <begin position="28"/>
        <end position="67"/>
    </location>
</feature>
<proteinExistence type="predicted"/>
<evidence type="ECO:0000313" key="3">
    <source>
        <dbReference type="EMBL" id="WWC89187.1"/>
    </source>
</evidence>
<dbReference type="GeneID" id="91094775"/>
<dbReference type="SUPFAM" id="SSF52047">
    <property type="entry name" value="RNI-like"/>
    <property type="match status" value="1"/>
</dbReference>
<protein>
    <recommendedName>
        <fullName evidence="2">DNA repair protein rhp7 treble clef domain-containing protein</fullName>
    </recommendedName>
</protein>
<reference evidence="3 4" key="1">
    <citation type="submission" date="2024-01" db="EMBL/GenBank/DDBJ databases">
        <title>Comparative genomics of Cryptococcus and Kwoniella reveals pathogenesis evolution and contrasting modes of karyotype evolution via chromosome fusion or intercentromeric recombination.</title>
        <authorList>
            <person name="Coelho M.A."/>
            <person name="David-Palma M."/>
            <person name="Shea T."/>
            <person name="Bowers K."/>
            <person name="McGinley-Smith S."/>
            <person name="Mohammad A.W."/>
            <person name="Gnirke A."/>
            <person name="Yurkov A.M."/>
            <person name="Nowrousian M."/>
            <person name="Sun S."/>
            <person name="Cuomo C.A."/>
            <person name="Heitman J."/>
        </authorList>
    </citation>
    <scope>NUCLEOTIDE SEQUENCE [LARGE SCALE GENOMIC DNA]</scope>
    <source>
        <strain evidence="3 4">CBS 6074</strain>
    </source>
</reference>
<dbReference type="RefSeq" id="XP_066075950.1">
    <property type="nucleotide sequence ID" value="XM_066219853.1"/>
</dbReference>
<accession>A0AAX4JX38</accession>
<dbReference type="Proteomes" id="UP001355207">
    <property type="component" value="Chromosome 5"/>
</dbReference>
<dbReference type="InterPro" id="IPR006553">
    <property type="entry name" value="Leu-rich_rpt_Cys-con_subtyp"/>
</dbReference>
<dbReference type="SMART" id="SM00367">
    <property type="entry name" value="LRR_CC"/>
    <property type="match status" value="6"/>
</dbReference>
<gene>
    <name evidence="3" type="ORF">L201_004105</name>
</gene>
<dbReference type="InterPro" id="IPR050648">
    <property type="entry name" value="F-box_LRR-repeat"/>
</dbReference>
<dbReference type="InterPro" id="IPR032675">
    <property type="entry name" value="LRR_dom_sf"/>
</dbReference>
<name>A0AAX4JX38_9TREE</name>
<dbReference type="AlphaFoldDB" id="A0AAX4JX38"/>
<evidence type="ECO:0000313" key="4">
    <source>
        <dbReference type="Proteomes" id="UP001355207"/>
    </source>
</evidence>
<feature type="compositionally biased region" description="Polar residues" evidence="1">
    <location>
        <begin position="31"/>
        <end position="45"/>
    </location>
</feature>
<dbReference type="InterPro" id="IPR056451">
    <property type="entry name" value="Znf_Tbcl_Rhp7"/>
</dbReference>
<sequence length="563" mass="60728">MSRNRRAAGGVRGPASALTSFLAGLGVEPSTRLTTWGNTSSINAENNEEHPVLAHDGPALNPTDELDPAGAVTAQSVVGGPSQAGDGTLELIEETNKRKRANTTDTASDHSGPNAKRTRATSIDSDDLDAEEAGPSNKTPASGAPITAPAASVVAPGPLKAVGEFMECGQCAKRFTVTAYTKEHPTNNSTYLCLIGKYIEDVEQLGDIGGINMDKVCRIISKSRRLTAETAQLFYSPDRDSLTMYDCTRLTPEAFITMSTLCPNLTALHLHLCGQLSAEALTAWGKSLKQLKHLELFGPFLVRKPGWIDLFKSTGKRLETLLVTQSPRIDLEIIEVLVKSCPNITELRLAEIGQLNNDCLVALKSLKKLTSLDLSAAGTPLTDDAVIDLLSAVGKSLESLDLSDNSDLTDAILPAIATNCPGLRRLTLRNVVELTDEGVEAFFKSLQAQNRPGLEWIDLEKGHDLKEGALQALVAHSGATVERLNLLGWRETSKDGLETLVKCKHLKELNIGWCRQVTDFTVKDVLDGCNEIELLRVWGCNQLTDAIPRKKGVRVIGVETHSI</sequence>
<dbReference type="Pfam" id="PF13516">
    <property type="entry name" value="LRR_6"/>
    <property type="match status" value="2"/>
</dbReference>
<organism evidence="3 4">
    <name type="scientific">Kwoniella dendrophila CBS 6074</name>
    <dbReference type="NCBI Taxonomy" id="1295534"/>
    <lineage>
        <taxon>Eukaryota</taxon>
        <taxon>Fungi</taxon>
        <taxon>Dikarya</taxon>
        <taxon>Basidiomycota</taxon>
        <taxon>Agaricomycotina</taxon>
        <taxon>Tremellomycetes</taxon>
        <taxon>Tremellales</taxon>
        <taxon>Cryptococcaceae</taxon>
        <taxon>Kwoniella</taxon>
    </lineage>
</organism>
<dbReference type="GO" id="GO:0005737">
    <property type="term" value="C:cytoplasm"/>
    <property type="evidence" value="ECO:0007669"/>
    <property type="project" value="TreeGrafter"/>
</dbReference>